<feature type="domain" description="Integrase SAM-like N-terminal" evidence="3">
    <location>
        <begin position="63"/>
        <end position="110"/>
    </location>
</feature>
<evidence type="ECO:0000313" key="4">
    <source>
        <dbReference type="EMBL" id="AUM12646.1"/>
    </source>
</evidence>
<keyword evidence="5" id="KW-1185">Reference proteome</keyword>
<evidence type="ECO:0000313" key="5">
    <source>
        <dbReference type="Proteomes" id="UP000235116"/>
    </source>
</evidence>
<dbReference type="AlphaFoldDB" id="A0A2K9LJV5"/>
<name>A0A2K9LJV5_9GAMM</name>
<proteinExistence type="predicted"/>
<keyword evidence="2" id="KW-0472">Membrane</keyword>
<sequence>MKSLNNLSYSIFLLILAYIRIAGPLFLITPILDWSNISIYINHANKELALWGNIRAPNQPPKLLEQLRNEIRRRHYSANTEKTYSCWVHQYILYHQKQHPKELGKEQIRQGVANAGFAPRLRFRKQSGAQCCESSQTN</sequence>
<reference evidence="5" key="1">
    <citation type="submission" date="2017-08" db="EMBL/GenBank/DDBJ databases">
        <title>Direct submision.</title>
        <authorList>
            <person name="Kim S.-J."/>
            <person name="Rhee S.-K."/>
        </authorList>
    </citation>
    <scope>NUCLEOTIDE SEQUENCE [LARGE SCALE GENOMIC DNA]</scope>
    <source>
        <strain evidence="5">GI5</strain>
    </source>
</reference>
<gene>
    <name evidence="4" type="ORF">Kalk_09570</name>
</gene>
<evidence type="ECO:0000259" key="3">
    <source>
        <dbReference type="Pfam" id="PF13495"/>
    </source>
</evidence>
<dbReference type="Pfam" id="PF13495">
    <property type="entry name" value="Phage_int_SAM_4"/>
    <property type="match status" value="1"/>
</dbReference>
<dbReference type="InterPro" id="IPR004107">
    <property type="entry name" value="Integrase_SAM-like_N"/>
</dbReference>
<keyword evidence="2" id="KW-0812">Transmembrane</keyword>
<keyword evidence="1" id="KW-0238">DNA-binding</keyword>
<dbReference type="InterPro" id="IPR010998">
    <property type="entry name" value="Integrase_recombinase_N"/>
</dbReference>
<protein>
    <recommendedName>
        <fullName evidence="3">Integrase SAM-like N-terminal domain-containing protein</fullName>
    </recommendedName>
</protein>
<accession>A0A2K9LJV5</accession>
<evidence type="ECO:0000256" key="2">
    <source>
        <dbReference type="SAM" id="Phobius"/>
    </source>
</evidence>
<dbReference type="Gene3D" id="1.10.150.130">
    <property type="match status" value="1"/>
</dbReference>
<feature type="transmembrane region" description="Helical" evidence="2">
    <location>
        <begin position="12"/>
        <end position="32"/>
    </location>
</feature>
<dbReference type="GO" id="GO:0015074">
    <property type="term" value="P:DNA integration"/>
    <property type="evidence" value="ECO:0007669"/>
    <property type="project" value="InterPro"/>
</dbReference>
<keyword evidence="2" id="KW-1133">Transmembrane helix</keyword>
<organism evidence="4 5">
    <name type="scientific">Ketobacter alkanivorans</name>
    <dbReference type="NCBI Taxonomy" id="1917421"/>
    <lineage>
        <taxon>Bacteria</taxon>
        <taxon>Pseudomonadati</taxon>
        <taxon>Pseudomonadota</taxon>
        <taxon>Gammaproteobacteria</taxon>
        <taxon>Pseudomonadales</taxon>
        <taxon>Ketobacteraceae</taxon>
        <taxon>Ketobacter</taxon>
    </lineage>
</organism>
<dbReference type="KEGG" id="kak:Kalk_09570"/>
<dbReference type="GO" id="GO:0003677">
    <property type="term" value="F:DNA binding"/>
    <property type="evidence" value="ECO:0007669"/>
    <property type="project" value="UniProtKB-KW"/>
</dbReference>
<dbReference type="EMBL" id="CP022684">
    <property type="protein sequence ID" value="AUM12646.1"/>
    <property type="molecule type" value="Genomic_DNA"/>
</dbReference>
<dbReference type="Proteomes" id="UP000235116">
    <property type="component" value="Chromosome"/>
</dbReference>
<evidence type="ECO:0000256" key="1">
    <source>
        <dbReference type="ARBA" id="ARBA00023125"/>
    </source>
</evidence>